<reference evidence="1" key="2">
    <citation type="submission" date="2024-02" db="EMBL/GenBank/DDBJ databases">
        <authorList>
            <person name="Hu B."/>
        </authorList>
    </citation>
    <scope>NUCLEOTIDE SEQUENCE</scope>
    <source>
        <strain evidence="1">1A/Uganda/UGR70/2019</strain>
    </source>
</reference>
<dbReference type="InterPro" id="IPR021155">
    <property type="entry name" value="Poxvirus_E2/O1"/>
</dbReference>
<organism evidence="1">
    <name type="scientific">Rousettus bat poxvirus</name>
    <dbReference type="NCBI Taxonomy" id="3141933"/>
    <lineage>
        <taxon>Viruses</taxon>
        <taxon>Varidnaviria</taxon>
        <taxon>Bamfordvirae</taxon>
        <taxon>Nucleocytoviricota</taxon>
        <taxon>Pokkesviricetes</taxon>
        <taxon>Chitovirales</taxon>
        <taxon>Poxviridae</taxon>
    </lineage>
</organism>
<name>A0AAU7E1N3_9POXV</name>
<accession>A0AAU7E1N3</accession>
<dbReference type="Pfam" id="PF04497">
    <property type="entry name" value="Pox_E2-like"/>
    <property type="match status" value="1"/>
</dbReference>
<sequence length="766" mass="86134">MNFILDDDAREAVQAFVASRFDARYIRATRALVLAVSGILGRLDYGFLSPAAMRYVCTAMVSRMSSVLVLNIEENYTSSSDICAAMLAMAHLPVEMAPYANLHASEIVQLVDSEVLMDMARGCRTVNTHLSVLSPFMTFYRAAAAKAARETDIVRLLLCNPAMATVLADNGTYELFSKAFEIMPDDDIAELYRYCTVPADALLEAYHTRGILPANRGLKAVTDVTVMRPIVEQFMHCPEIDFGPFVHKDVLHAREVIEVMLDNLCVHAARSTIRAALMFSMTYGQVLQRVGIKVHACIGTPDNIFQHRHPATRLTHASPGEVKFVIDNAGVYIRAMRLESDLRARVNEDESLWQYNAGVCIATYDDPTEAMWLRALQTARAFSGAKTVTDAMLELLIERGIFDYAMVCGTVRVERLVPHAMRVLRIEDALTEPYSHMLHHPEMLRVYAEKFIDNSMYLGIVMASPLSDDIKNALLNAVPPNRMPMPRLEATINTFAYAWEPRERTPAFIRSATTEHTFIDANPYAANCFVISDRLRVETGSHVRKFMRVIGHSHQPPYTGLLSVRESSHTLVRVCVGGVTVPGMQYMCATRPHPMPRVHCFNVLSDFMVLLRHNLLYRVMRFPPLNTINLATLDFASLLRTSPIGFSWHEYVTLGDELIEFASIFAFGNHYVERVRVLCCYVLQYFIHALYQWKDLFSEVNVQDVVAGAYAILTGGGESRLTPEQFAGACVEIKCAMIYHAEGSFYLNMFMEDMLSEFLVNVAPEL</sequence>
<evidence type="ECO:0000313" key="1">
    <source>
        <dbReference type="EMBL" id="XBH23791.1"/>
    </source>
</evidence>
<protein>
    <submittedName>
        <fullName evidence="1">Uncharacterized protein</fullName>
    </submittedName>
</protein>
<proteinExistence type="predicted"/>
<dbReference type="EMBL" id="PP711852">
    <property type="protein sequence ID" value="XBH23791.1"/>
    <property type="molecule type" value="Genomic_DNA"/>
</dbReference>
<reference evidence="1" key="1">
    <citation type="journal article" date="2024" name="Microbiome">
        <title>Substantial viral diversity in bats and rodents from East Africa: insights into evolution, recombination, and cocirculation.</title>
        <authorList>
            <person name="Wang D."/>
            <person name="Yang X."/>
            <person name="Ren Z."/>
            <person name="Hu B."/>
            <person name="Zhao H."/>
            <person name="Yang K."/>
            <person name="Shi P."/>
            <person name="Zhang Z."/>
            <person name="Feng Q."/>
            <person name="Nawenja C.V."/>
            <person name="Obanda V."/>
            <person name="Robert K."/>
            <person name="Nalikka B."/>
            <person name="Waruhiu C.N."/>
            <person name="Ochola G.O."/>
            <person name="Onyuok S.O."/>
            <person name="Ochieng H."/>
            <person name="Li B."/>
            <person name="Zhu Y."/>
            <person name="Si H."/>
            <person name="Yin J."/>
            <person name="Kristiansen K."/>
            <person name="Jin X."/>
            <person name="Xu X."/>
            <person name="Xiao M."/>
            <person name="Agwanda B."/>
            <person name="Ommeh S."/>
            <person name="Li J."/>
            <person name="Shi Z.L."/>
        </authorList>
    </citation>
    <scope>NUCLEOTIDE SEQUENCE</scope>
    <source>
        <strain evidence="1">1A/Uganda/UGR70/2019</strain>
    </source>
</reference>